<sequence length="388" mass="42775">MLKNMMLLLISLTVALGAGEAMLRMFTPFPIGTRTHKSIDEKYGYRLDPALGDVDKAGFRDPPGAGHDFQVAAIGDSMTYGNNVDSAHSWPAAFEAMTGQRTYNFGVGSYGIYTYHAIVHDALAAGAKGSIVAVFPANDFAVVFSACDIKDARSNFWLSEQRRLHLQALFGDAGGYWQCAEQSASLKTKLVENVAILSVYHHEIGERLKTLYARLFKPGDDETSEYYTFPDGCPSVLKRYVDDHGRMADLASPETAAMFSDFQRFAADWAQQRPGRVGILLIPSKERVIFECLRRHDRLALAAPEFVLSVERQVALEDKIRETAKELGLPYRSALAATADALQDAIVAGQRLYPERDGHPFEAGYSAFARTASLLWDEMTARAAQPGD</sequence>
<name>A0A9Q8YG14_ENSAD</name>
<gene>
    <name evidence="1" type="ORF">NE863_34015</name>
</gene>
<accession>A0A9Q8YG14</accession>
<evidence type="ECO:0000313" key="2">
    <source>
        <dbReference type="Proteomes" id="UP001055460"/>
    </source>
</evidence>
<keyword evidence="1" id="KW-0614">Plasmid</keyword>
<reference evidence="1" key="1">
    <citation type="submission" date="2022-06" db="EMBL/GenBank/DDBJ databases">
        <title>Physiological and biochemical characterization and genomic elucidation of a strain of the genus Ensifer adhaerens M8 that combines arsenic oxidation and chromium reduction.</title>
        <authorList>
            <person name="Li X."/>
            <person name="Yu c."/>
        </authorList>
    </citation>
    <scope>NUCLEOTIDE SEQUENCE</scope>
    <source>
        <strain evidence="1">M8</strain>
        <plasmid evidence="1">pB</plasmid>
    </source>
</reference>
<protein>
    <recommendedName>
        <fullName evidence="3">SGNH hydrolase-type esterase domain-containing protein</fullName>
    </recommendedName>
</protein>
<proteinExistence type="predicted"/>
<organism evidence="1 2">
    <name type="scientific">Ensifer adhaerens</name>
    <name type="common">Sinorhizobium morelense</name>
    <dbReference type="NCBI Taxonomy" id="106592"/>
    <lineage>
        <taxon>Bacteria</taxon>
        <taxon>Pseudomonadati</taxon>
        <taxon>Pseudomonadota</taxon>
        <taxon>Alphaproteobacteria</taxon>
        <taxon>Hyphomicrobiales</taxon>
        <taxon>Rhizobiaceae</taxon>
        <taxon>Sinorhizobium/Ensifer group</taxon>
        <taxon>Ensifer</taxon>
    </lineage>
</organism>
<geneLocation type="plasmid" evidence="1 2">
    <name>pB</name>
</geneLocation>
<dbReference type="GO" id="GO:0016788">
    <property type="term" value="F:hydrolase activity, acting on ester bonds"/>
    <property type="evidence" value="ECO:0007669"/>
    <property type="project" value="UniProtKB-ARBA"/>
</dbReference>
<dbReference type="Proteomes" id="UP001055460">
    <property type="component" value="Plasmid pB"/>
</dbReference>
<evidence type="ECO:0000313" key="1">
    <source>
        <dbReference type="EMBL" id="USJ27455.1"/>
    </source>
</evidence>
<evidence type="ECO:0008006" key="3">
    <source>
        <dbReference type="Google" id="ProtNLM"/>
    </source>
</evidence>
<dbReference type="AlphaFoldDB" id="A0A9Q8YG14"/>
<dbReference type="SUPFAM" id="SSF52266">
    <property type="entry name" value="SGNH hydrolase"/>
    <property type="match status" value="1"/>
</dbReference>
<dbReference type="Gene3D" id="3.40.50.1110">
    <property type="entry name" value="SGNH hydrolase"/>
    <property type="match status" value="1"/>
</dbReference>
<dbReference type="EMBL" id="CP098809">
    <property type="protein sequence ID" value="USJ27455.1"/>
    <property type="molecule type" value="Genomic_DNA"/>
</dbReference>
<dbReference type="InterPro" id="IPR036514">
    <property type="entry name" value="SGNH_hydro_sf"/>
</dbReference>
<dbReference type="RefSeq" id="WP_252161086.1">
    <property type="nucleotide sequence ID" value="NZ_CAXURO020000003.1"/>
</dbReference>